<dbReference type="AlphaFoldDB" id="A0A8J6P2C4"/>
<evidence type="ECO:0000313" key="2">
    <source>
        <dbReference type="EMBL" id="MBC8431927.1"/>
    </source>
</evidence>
<gene>
    <name evidence="2" type="ORF">H8D96_08395</name>
</gene>
<dbReference type="EMBL" id="JACNIG010000193">
    <property type="protein sequence ID" value="MBC8431927.1"/>
    <property type="molecule type" value="Genomic_DNA"/>
</dbReference>
<dbReference type="Gene3D" id="3.30.70.920">
    <property type="match status" value="1"/>
</dbReference>
<sequence>MITSIVMIKCETGRVKSVAEALVGIEDVAEVYSVTGEWDIFTVVRVKEFDSLATVVSEQIASTPGITKTVTTLAFRCYSKHDMEKVWAQHIGE</sequence>
<dbReference type="InterPro" id="IPR019887">
    <property type="entry name" value="Tscrpt_reg_AsnC/Lrp_C"/>
</dbReference>
<organism evidence="2 3">
    <name type="scientific">Candidatus Desulfatibia vada</name>
    <dbReference type="NCBI Taxonomy" id="2841696"/>
    <lineage>
        <taxon>Bacteria</taxon>
        <taxon>Pseudomonadati</taxon>
        <taxon>Thermodesulfobacteriota</taxon>
        <taxon>Desulfobacteria</taxon>
        <taxon>Desulfobacterales</taxon>
        <taxon>Desulfobacterales incertae sedis</taxon>
        <taxon>Candidatus Desulfatibia</taxon>
    </lineage>
</organism>
<proteinExistence type="predicted"/>
<dbReference type="SUPFAM" id="SSF54909">
    <property type="entry name" value="Dimeric alpha+beta barrel"/>
    <property type="match status" value="1"/>
</dbReference>
<protein>
    <submittedName>
        <fullName evidence="2">Lrp/AsnC ligand binding domain-containing protein</fullName>
    </submittedName>
</protein>
<dbReference type="Proteomes" id="UP000605201">
    <property type="component" value="Unassembled WGS sequence"/>
</dbReference>
<dbReference type="InterPro" id="IPR011008">
    <property type="entry name" value="Dimeric_a/b-barrel"/>
</dbReference>
<name>A0A8J6P2C4_9BACT</name>
<accession>A0A8J6P2C4</accession>
<dbReference type="Pfam" id="PF01037">
    <property type="entry name" value="AsnC_trans_reg"/>
    <property type="match status" value="1"/>
</dbReference>
<evidence type="ECO:0000313" key="3">
    <source>
        <dbReference type="Proteomes" id="UP000605201"/>
    </source>
</evidence>
<evidence type="ECO:0000259" key="1">
    <source>
        <dbReference type="Pfam" id="PF01037"/>
    </source>
</evidence>
<reference evidence="2 3" key="1">
    <citation type="submission" date="2020-08" db="EMBL/GenBank/DDBJ databases">
        <title>Bridging the membrane lipid divide: bacteria of the FCB group superphylum have the potential to synthesize archaeal ether lipids.</title>
        <authorList>
            <person name="Villanueva L."/>
            <person name="Von Meijenfeldt F.A.B."/>
            <person name="Westbye A.B."/>
            <person name="Yadav S."/>
            <person name="Hopmans E.C."/>
            <person name="Dutilh B.E."/>
            <person name="Sinninghe Damste J.S."/>
        </authorList>
    </citation>
    <scope>NUCLEOTIDE SEQUENCE [LARGE SCALE GENOMIC DNA]</scope>
    <source>
        <strain evidence="2">NIOZ-UU17</strain>
    </source>
</reference>
<comment type="caution">
    <text evidence="2">The sequence shown here is derived from an EMBL/GenBank/DDBJ whole genome shotgun (WGS) entry which is preliminary data.</text>
</comment>
<feature type="domain" description="Transcription regulator AsnC/Lrp ligand binding" evidence="1">
    <location>
        <begin position="6"/>
        <end position="76"/>
    </location>
</feature>